<keyword evidence="1" id="KW-1133">Transmembrane helix</keyword>
<dbReference type="InterPro" id="IPR018723">
    <property type="entry name" value="DUF2254_membrane"/>
</dbReference>
<dbReference type="Proteomes" id="UP000029085">
    <property type="component" value="Unassembled WGS sequence"/>
</dbReference>
<feature type="transmembrane region" description="Helical" evidence="1">
    <location>
        <begin position="60"/>
        <end position="83"/>
    </location>
</feature>
<organism evidence="2 3">
    <name type="scientific">Arenimonas donghaensis DSM 18148 = HO3-R19</name>
    <dbReference type="NCBI Taxonomy" id="1121014"/>
    <lineage>
        <taxon>Bacteria</taxon>
        <taxon>Pseudomonadati</taxon>
        <taxon>Pseudomonadota</taxon>
        <taxon>Gammaproteobacteria</taxon>
        <taxon>Lysobacterales</taxon>
        <taxon>Lysobacteraceae</taxon>
        <taxon>Arenimonas</taxon>
    </lineage>
</organism>
<dbReference type="PATRIC" id="fig|1121014.3.peg.660"/>
<sequence length="419" mass="44639">MIERLRSLLRSLRQRLWAKPLAACLLSVVGVGLASALDNKWLMEKPPEVSAESIESLLSIIASSMLVIAIFAAGAMVSAYASASNNASPRSFPLVLADDVSQNAYSIFVGAFIFGVVGLVALQNNSFGTTGRFVLFIETALVFAMVILTFVRWVDRIARLGRQGNTIDQVEQAAADAIRRYRRRAGPGDQTLDGPHSVVAADTVGYLQEVKLEALQACAEASGQALEVLELPGAFIVAGQPLLRAYGGDAPAEGEWADRLRTAFRIGSAREFDEDPRFGLVVLSEIAGRALSPAVNDPGTAIDVLGRIVRLFTLWEESGRDPPHPPCAPAVRLPALTSADLVEDAFTATARDGAGSIEVVCRLLKALEAVADLGDTVLAGAARQQAREALAMAEAKLPLPEHVERARHLARFAAPSPQA</sequence>
<keyword evidence="1" id="KW-0472">Membrane</keyword>
<comment type="caution">
    <text evidence="2">The sequence shown here is derived from an EMBL/GenBank/DDBJ whole genome shotgun (WGS) entry which is preliminary data.</text>
</comment>
<dbReference type="EMBL" id="AVCJ01000003">
    <property type="protein sequence ID" value="KFL37420.1"/>
    <property type="molecule type" value="Genomic_DNA"/>
</dbReference>
<name>A0A087MKL7_9GAMM</name>
<feature type="transmembrane region" description="Helical" evidence="1">
    <location>
        <begin position="134"/>
        <end position="154"/>
    </location>
</feature>
<evidence type="ECO:0008006" key="4">
    <source>
        <dbReference type="Google" id="ProtNLM"/>
    </source>
</evidence>
<dbReference type="AlphaFoldDB" id="A0A087MKL7"/>
<reference evidence="2 3" key="2">
    <citation type="journal article" date="2015" name="Stand. Genomic Sci.">
        <title>High quality draft genomic sequence of Arenimonas donghaensis DSM 18148(T).</title>
        <authorList>
            <person name="Chen F."/>
            <person name="Wang H."/>
            <person name="Cao Y."/>
            <person name="Li X."/>
            <person name="Wang G."/>
        </authorList>
    </citation>
    <scope>NUCLEOTIDE SEQUENCE [LARGE SCALE GENOMIC DNA]</scope>
    <source>
        <strain evidence="2 3">HO3-R19</strain>
    </source>
</reference>
<dbReference type="Pfam" id="PF10011">
    <property type="entry name" value="DUF2254"/>
    <property type="match status" value="1"/>
</dbReference>
<dbReference type="OrthoDB" id="2955631at2"/>
<evidence type="ECO:0000256" key="1">
    <source>
        <dbReference type="SAM" id="Phobius"/>
    </source>
</evidence>
<dbReference type="STRING" id="1121014.N788_09510"/>
<feature type="transmembrane region" description="Helical" evidence="1">
    <location>
        <begin position="104"/>
        <end position="122"/>
    </location>
</feature>
<dbReference type="RefSeq" id="WP_034220944.1">
    <property type="nucleotide sequence ID" value="NZ_AVCJ01000003.1"/>
</dbReference>
<keyword evidence="1" id="KW-0812">Transmembrane</keyword>
<proteinExistence type="predicted"/>
<accession>A0A087MKL7</accession>
<reference evidence="3" key="1">
    <citation type="submission" date="2013-08" db="EMBL/GenBank/DDBJ databases">
        <title>Genome sequencing of Arenimonas donghaensis.</title>
        <authorList>
            <person name="Chen F."/>
            <person name="Wang G."/>
        </authorList>
    </citation>
    <scope>NUCLEOTIDE SEQUENCE [LARGE SCALE GENOMIC DNA]</scope>
    <source>
        <strain evidence="3">HO3-R19</strain>
    </source>
</reference>
<protein>
    <recommendedName>
        <fullName evidence="4">DUF2254 domain-containing protein</fullName>
    </recommendedName>
</protein>
<evidence type="ECO:0000313" key="2">
    <source>
        <dbReference type="EMBL" id="KFL37420.1"/>
    </source>
</evidence>
<gene>
    <name evidence="2" type="ORF">N788_09510</name>
</gene>
<evidence type="ECO:0000313" key="3">
    <source>
        <dbReference type="Proteomes" id="UP000029085"/>
    </source>
</evidence>
<keyword evidence="3" id="KW-1185">Reference proteome</keyword>